<name>A0ABP7N2U7_9MICO</name>
<accession>A0ABP7N2U7</accession>
<proteinExistence type="inferred from homology"/>
<comment type="caution">
    <text evidence="3">The sequence shown here is derived from an EMBL/GenBank/DDBJ whole genome shotgun (WGS) entry which is preliminary data.</text>
</comment>
<dbReference type="NCBIfam" id="TIGR01819">
    <property type="entry name" value="F420_cofD"/>
    <property type="match status" value="1"/>
</dbReference>
<evidence type="ECO:0000256" key="1">
    <source>
        <dbReference type="ARBA" id="ARBA00022679"/>
    </source>
</evidence>
<dbReference type="HAMAP" id="MF_01257">
    <property type="entry name" value="CofD"/>
    <property type="match status" value="1"/>
</dbReference>
<evidence type="ECO:0000256" key="2">
    <source>
        <dbReference type="ARBA" id="ARBA00022842"/>
    </source>
</evidence>
<dbReference type="InterPro" id="IPR038136">
    <property type="entry name" value="CofD-like_dom_sf"/>
</dbReference>
<dbReference type="InterPro" id="IPR010115">
    <property type="entry name" value="FbiA/CofD"/>
</dbReference>
<keyword evidence="4" id="KW-1185">Reference proteome</keyword>
<dbReference type="Proteomes" id="UP001501591">
    <property type="component" value="Unassembled WGS sequence"/>
</dbReference>
<dbReference type="Gene3D" id="3.40.50.10680">
    <property type="entry name" value="CofD-like domains"/>
    <property type="match status" value="1"/>
</dbReference>
<dbReference type="PANTHER" id="PTHR43007:SF1">
    <property type="entry name" value="2-PHOSPHO-L-LACTATE TRANSFERASE"/>
    <property type="match status" value="1"/>
</dbReference>
<reference evidence="4" key="1">
    <citation type="journal article" date="2019" name="Int. J. Syst. Evol. Microbiol.">
        <title>The Global Catalogue of Microorganisms (GCM) 10K type strain sequencing project: providing services to taxonomists for standard genome sequencing and annotation.</title>
        <authorList>
            <consortium name="The Broad Institute Genomics Platform"/>
            <consortium name="The Broad Institute Genome Sequencing Center for Infectious Disease"/>
            <person name="Wu L."/>
            <person name="Ma J."/>
        </authorList>
    </citation>
    <scope>NUCLEOTIDE SEQUENCE [LARGE SCALE GENOMIC DNA]</scope>
    <source>
        <strain evidence="4">JCM 17024</strain>
    </source>
</reference>
<evidence type="ECO:0000313" key="4">
    <source>
        <dbReference type="Proteomes" id="UP001501591"/>
    </source>
</evidence>
<organism evidence="3 4">
    <name type="scientific">Microbacterium soli</name>
    <dbReference type="NCBI Taxonomy" id="446075"/>
    <lineage>
        <taxon>Bacteria</taxon>
        <taxon>Bacillati</taxon>
        <taxon>Actinomycetota</taxon>
        <taxon>Actinomycetes</taxon>
        <taxon>Micrococcales</taxon>
        <taxon>Microbacteriaceae</taxon>
        <taxon>Microbacterium</taxon>
    </lineage>
</organism>
<dbReference type="InterPro" id="IPR002882">
    <property type="entry name" value="CofD"/>
</dbReference>
<sequence>MSAPRVAVLAGGVGGSKFAVGLRDALRRRFPDGDGGSTASVTVIVNTGDDLWLNGLRLQPDIDSVLYALAAVNDVERGWGRDGDTDRVSAELRAWGTGWPWFTLGDLDLGTHIARTGWLRDGLSVGEVVERLSARWPLGARVLPMTEAEVDTHVVTDRGRMHFQEWWTRHRAGIPAIGFESPGIAAARPAPGVLEAITGADAVLLAPSNPVVSVGRILAVPGIADAVRRAPGGVAGVSPVIGGSPVRGMADACLDAVGIRTAADTVGAHYGSRAGGGLLDAWLIAEEDAALAAPLRASGLRAEVRPLWMRDPPSAEQVASDALDAALCASRSAARG</sequence>
<dbReference type="GO" id="GO:0016740">
    <property type="term" value="F:transferase activity"/>
    <property type="evidence" value="ECO:0007669"/>
    <property type="project" value="UniProtKB-KW"/>
</dbReference>
<dbReference type="RefSeq" id="WP_344818661.1">
    <property type="nucleotide sequence ID" value="NZ_BAABCP010000001.1"/>
</dbReference>
<dbReference type="EMBL" id="BAABCP010000001">
    <property type="protein sequence ID" value="GAA3935561.1"/>
    <property type="molecule type" value="Genomic_DNA"/>
</dbReference>
<dbReference type="Pfam" id="PF01933">
    <property type="entry name" value="CofD"/>
    <property type="match status" value="1"/>
</dbReference>
<keyword evidence="1 3" id="KW-0808">Transferase</keyword>
<protein>
    <submittedName>
        <fullName evidence="3">2-phospho-L-lactate transferase</fullName>
    </submittedName>
</protein>
<keyword evidence="2" id="KW-0460">Magnesium</keyword>
<dbReference type="SUPFAM" id="SSF142338">
    <property type="entry name" value="CofD-like"/>
    <property type="match status" value="1"/>
</dbReference>
<evidence type="ECO:0000313" key="3">
    <source>
        <dbReference type="EMBL" id="GAA3935561.1"/>
    </source>
</evidence>
<dbReference type="PANTHER" id="PTHR43007">
    <property type="entry name" value="2-PHOSPHO-L-LACTATE TRANSFERASE"/>
    <property type="match status" value="1"/>
</dbReference>
<dbReference type="Gene3D" id="1.10.8.240">
    <property type="entry name" value="CofD-like domain"/>
    <property type="match status" value="1"/>
</dbReference>
<gene>
    <name evidence="3" type="primary">cofD</name>
    <name evidence="3" type="ORF">GCM10022383_12460</name>
</gene>